<organism evidence="2 3">
    <name type="scientific">Acetivibrio ethanolgignens</name>
    <dbReference type="NCBI Taxonomy" id="290052"/>
    <lineage>
        <taxon>Bacteria</taxon>
        <taxon>Bacillati</taxon>
        <taxon>Bacillota</taxon>
        <taxon>Clostridia</taxon>
        <taxon>Eubacteriales</taxon>
        <taxon>Oscillospiraceae</taxon>
        <taxon>Acetivibrio</taxon>
    </lineage>
</organism>
<evidence type="ECO:0000313" key="3">
    <source>
        <dbReference type="Proteomes" id="UP000054874"/>
    </source>
</evidence>
<dbReference type="AlphaFoldDB" id="A0A0V8QDQ0"/>
<comment type="caution">
    <text evidence="2">The sequence shown here is derived from an EMBL/GenBank/DDBJ whole genome shotgun (WGS) entry which is preliminary data.</text>
</comment>
<reference evidence="2 3" key="1">
    <citation type="submission" date="2015-11" db="EMBL/GenBank/DDBJ databases">
        <title>Butyribacter intestini gen. nov., sp. nov., a butyric acid-producing bacterium of the family Lachnospiraceae isolated from the human faeces.</title>
        <authorList>
            <person name="Zou Y."/>
            <person name="Xue W."/>
            <person name="Luo G."/>
            <person name="Lv M."/>
        </authorList>
    </citation>
    <scope>NUCLEOTIDE SEQUENCE [LARGE SCALE GENOMIC DNA]</scope>
    <source>
        <strain evidence="2 3">ACET-33324</strain>
    </source>
</reference>
<dbReference type="InterPro" id="IPR043770">
    <property type="entry name" value="DUF5716_C"/>
</dbReference>
<keyword evidence="3" id="KW-1185">Reference proteome</keyword>
<gene>
    <name evidence="2" type="ORF">ASU35_02940</name>
</gene>
<sequence>MEERTIYAGMDLRENKIQLCAYPPQSSEIKMILEDFPLLIAIEEDKKEWIFGERALEKKEQKEGIVITGFLELLETTEEITIYGVRFSVEDLLSKIIKKALLFLKTEFPNDLIRHLNVSLENPSKKLEERLKRAFLKLGIDGDRLQVESHGHSFLCYALSQKKELWIGEVGLLDGSGGEILFRRILLDRKRRPVIAGVTREKLAKPMQKEEIVQVVKPEIGTLYLTGSGFSGEERLNLVHQLCRGRRGFLGESLYCEGACISAKSQENPEMMESFLLLEEDSIQCEISIPIYHDGKECRAYLAKASEKWQDVKKNACLILEEEEEIPVTVSYLPSGEEKTFIIALEGMWKRPSRMTKVSLRLMFTDKKTCIVRIKDLGFGEFCPSSQRIWEKTIEL</sequence>
<dbReference type="OrthoDB" id="1918132at2"/>
<dbReference type="Pfam" id="PF18980">
    <property type="entry name" value="DUF5716_C"/>
    <property type="match status" value="1"/>
</dbReference>
<feature type="domain" description="DUF5716" evidence="1">
    <location>
        <begin position="116"/>
        <end position="396"/>
    </location>
</feature>
<proteinExistence type="predicted"/>
<accession>A0A0V8QDQ0</accession>
<protein>
    <recommendedName>
        <fullName evidence="1">DUF5716 domain-containing protein</fullName>
    </recommendedName>
</protein>
<dbReference type="STRING" id="290052.ASU35_02940"/>
<dbReference type="EMBL" id="LNAM01000175">
    <property type="protein sequence ID" value="KSV58374.1"/>
    <property type="molecule type" value="Genomic_DNA"/>
</dbReference>
<evidence type="ECO:0000313" key="2">
    <source>
        <dbReference type="EMBL" id="KSV58374.1"/>
    </source>
</evidence>
<dbReference type="Proteomes" id="UP000054874">
    <property type="component" value="Unassembled WGS sequence"/>
</dbReference>
<dbReference type="RefSeq" id="WP_058353415.1">
    <property type="nucleotide sequence ID" value="NZ_CABMMD010000175.1"/>
</dbReference>
<evidence type="ECO:0000259" key="1">
    <source>
        <dbReference type="Pfam" id="PF18980"/>
    </source>
</evidence>
<name>A0A0V8QDQ0_9FIRM</name>